<evidence type="ECO:0000313" key="2">
    <source>
        <dbReference type="EMBL" id="KFG55848.1"/>
    </source>
</evidence>
<dbReference type="Proteomes" id="UP000028838">
    <property type="component" value="Unassembled WGS sequence"/>
</dbReference>
<evidence type="ECO:0000313" key="3">
    <source>
        <dbReference type="Proteomes" id="UP000028838"/>
    </source>
</evidence>
<dbReference type="EMBL" id="AEYH02000171">
    <property type="protein sequence ID" value="KFG55848.1"/>
    <property type="molecule type" value="Genomic_DNA"/>
</dbReference>
<organism evidence="2 3">
    <name type="scientific">Toxoplasma gondii FOU</name>
    <dbReference type="NCBI Taxonomy" id="943167"/>
    <lineage>
        <taxon>Eukaryota</taxon>
        <taxon>Sar</taxon>
        <taxon>Alveolata</taxon>
        <taxon>Apicomplexa</taxon>
        <taxon>Conoidasida</taxon>
        <taxon>Coccidia</taxon>
        <taxon>Eucoccidiorida</taxon>
        <taxon>Eimeriorina</taxon>
        <taxon>Sarcocystidae</taxon>
        <taxon>Toxoplasma</taxon>
    </lineage>
</organism>
<dbReference type="VEuPathDB" id="ToxoDB:TGFOU_310650"/>
<accession>A0A086LGT0</accession>
<feature type="region of interest" description="Disordered" evidence="1">
    <location>
        <begin position="132"/>
        <end position="172"/>
    </location>
</feature>
<comment type="caution">
    <text evidence="2">The sequence shown here is derived from an EMBL/GenBank/DDBJ whole genome shotgun (WGS) entry which is preliminary data.</text>
</comment>
<name>A0A086LGT0_TOXGO</name>
<protein>
    <submittedName>
        <fullName evidence="2">Uncharacterized protein</fullName>
    </submittedName>
</protein>
<sequence length="172" mass="19563">MLPGNKAEPHRTCKAGHSVVETCTFLIHSERSTVVIRLATAQPRWRTAAALSRHTPVTTQDLNLSESYQQVLHIFQSDVGRGSLGKRPARQRGWSTTEMQGKVVLLWRSSAQKNPKRMPFLENCRLTHRTAAKQTRKSIHRMLERSPGRGSIQRWRSVRQPDDTGREGEGPY</sequence>
<dbReference type="AlphaFoldDB" id="A0A086LGT0"/>
<gene>
    <name evidence="2" type="ORF">TGFOU_310650</name>
</gene>
<reference evidence="2 3" key="1">
    <citation type="submission" date="2014-07" db="EMBL/GenBank/DDBJ databases">
        <authorList>
            <person name="Sibley D."/>
            <person name="Venepally P."/>
            <person name="Karamycheva S."/>
            <person name="Hadjithomas M."/>
            <person name="Khan A."/>
            <person name="Brunk B."/>
            <person name="Roos D."/>
            <person name="Caler E."/>
            <person name="Lorenzi H."/>
        </authorList>
    </citation>
    <scope>NUCLEOTIDE SEQUENCE [LARGE SCALE GENOMIC DNA]</scope>
    <source>
        <strain evidence="2 3">FOU</strain>
    </source>
</reference>
<feature type="compositionally biased region" description="Basic and acidic residues" evidence="1">
    <location>
        <begin position="159"/>
        <end position="172"/>
    </location>
</feature>
<evidence type="ECO:0000256" key="1">
    <source>
        <dbReference type="SAM" id="MobiDB-lite"/>
    </source>
</evidence>
<proteinExistence type="predicted"/>